<protein>
    <submittedName>
        <fullName evidence="2">Uncharacterized protein</fullName>
    </submittedName>
</protein>
<evidence type="ECO:0000256" key="1">
    <source>
        <dbReference type="SAM" id="Phobius"/>
    </source>
</evidence>
<keyword evidence="3" id="KW-1185">Reference proteome</keyword>
<evidence type="ECO:0000313" key="2">
    <source>
        <dbReference type="EMBL" id="PAV06339.1"/>
    </source>
</evidence>
<keyword evidence="1" id="KW-0472">Membrane</keyword>
<dbReference type="EMBL" id="LMVM01000001">
    <property type="protein sequence ID" value="PAV06339.1"/>
    <property type="molecule type" value="Genomic_DNA"/>
</dbReference>
<keyword evidence="1" id="KW-1133">Transmembrane helix</keyword>
<organism evidence="2 3">
    <name type="scientific">Methanobacterium bryantii</name>
    <dbReference type="NCBI Taxonomy" id="2161"/>
    <lineage>
        <taxon>Archaea</taxon>
        <taxon>Methanobacteriati</taxon>
        <taxon>Methanobacteriota</taxon>
        <taxon>Methanomada group</taxon>
        <taxon>Methanobacteria</taxon>
        <taxon>Methanobacteriales</taxon>
        <taxon>Methanobacteriaceae</taxon>
        <taxon>Methanobacterium</taxon>
    </lineage>
</organism>
<evidence type="ECO:0000313" key="3">
    <source>
        <dbReference type="Proteomes" id="UP000217784"/>
    </source>
</evidence>
<dbReference type="RefSeq" id="WP_069582655.1">
    <property type="nucleotide sequence ID" value="NZ_LMVM01000001.1"/>
</dbReference>
<reference evidence="2 3" key="1">
    <citation type="journal article" date="2017" name="BMC Genomics">
        <title>Genomic analysis of methanogenic archaea reveals a shift towards energy conservation.</title>
        <authorList>
            <person name="Gilmore S.P."/>
            <person name="Henske J.K."/>
            <person name="Sexton J.A."/>
            <person name="Solomon K.V."/>
            <person name="Seppala S."/>
            <person name="Yoo J.I."/>
            <person name="Huyett L.M."/>
            <person name="Pressman A."/>
            <person name="Cogan J.Z."/>
            <person name="Kivenson V."/>
            <person name="Peng X."/>
            <person name="Tan Y."/>
            <person name="Valentine D.L."/>
            <person name="O'Malley M.A."/>
        </authorList>
    </citation>
    <scope>NUCLEOTIDE SEQUENCE [LARGE SCALE GENOMIC DNA]</scope>
    <source>
        <strain evidence="2 3">M.o.H.</strain>
    </source>
</reference>
<accession>A0A2A2HAA2</accession>
<name>A0A2A2HAA2_METBR</name>
<sequence length="157" mass="16517">MKIKVICLLILIMGTVVSVSAHGVDVTPQSTIVIADNSSGVLAKKVVDEMGVNASVYRFTSDDEVAHQLEHALSNPNKRILAVAYQGTVSEFIANNSNVSNRVFVCSADEMDIKNGLTLLTSNNSSGGFATPFAAGILIGVMGGLAGGAFWMKRKIS</sequence>
<dbReference type="OrthoDB" id="70211at2157"/>
<keyword evidence="1" id="KW-0812">Transmembrane</keyword>
<proteinExistence type="predicted"/>
<comment type="caution">
    <text evidence="2">The sequence shown here is derived from an EMBL/GenBank/DDBJ whole genome shotgun (WGS) entry which is preliminary data.</text>
</comment>
<feature type="transmembrane region" description="Helical" evidence="1">
    <location>
        <begin position="129"/>
        <end position="152"/>
    </location>
</feature>
<gene>
    <name evidence="2" type="ORF">ASJ80_16085</name>
</gene>
<dbReference type="Proteomes" id="UP000217784">
    <property type="component" value="Unassembled WGS sequence"/>
</dbReference>
<dbReference type="AlphaFoldDB" id="A0A2A2HAA2"/>